<sequence>MRKKLRENLIAYTFCAPAYIVFTVFLFIPIVWVVILSFKEFSIITFNSAEFVGLKNYTKLLKDQIFLRSILNTLCFTVLYVPGNTILGLAFALLLNKPFKGRNFFRLALFIPNIISMVVVSIIWSLIFSSSTTGIANRLLMMLHMKPIEWLSDYRYALIAVGIVLIWSGFGYRMLIFLAGLQNIPDELYEAAALDGASKWQITFKVTLPLLRPTTFFVITTSLISSFQVFTPIYIMTGGGPGYSTTTIVNYLYTKGFSEFQMGYASAISVILLIIIMVLTFIQRKIGREDLIF</sequence>
<dbReference type="InterPro" id="IPR035906">
    <property type="entry name" value="MetI-like_sf"/>
</dbReference>
<evidence type="ECO:0000256" key="4">
    <source>
        <dbReference type="ARBA" id="ARBA00022692"/>
    </source>
</evidence>
<dbReference type="Proteomes" id="UP000002016">
    <property type="component" value="Chromosome"/>
</dbReference>
<keyword evidence="5 7" id="KW-1133">Transmembrane helix</keyword>
<feature type="transmembrane region" description="Helical" evidence="7">
    <location>
        <begin position="215"/>
        <end position="235"/>
    </location>
</feature>
<dbReference type="PROSITE" id="PS50928">
    <property type="entry name" value="ABC_TM1"/>
    <property type="match status" value="1"/>
</dbReference>
<dbReference type="Pfam" id="PF00528">
    <property type="entry name" value="BPD_transp_1"/>
    <property type="match status" value="1"/>
</dbReference>
<dbReference type="OrthoDB" id="9777304at2"/>
<dbReference type="HOGENOM" id="CLU_016047_0_2_0"/>
<keyword evidence="2 7" id="KW-0813">Transport</keyword>
<dbReference type="PANTHER" id="PTHR30193">
    <property type="entry name" value="ABC TRANSPORTER PERMEASE PROTEIN"/>
    <property type="match status" value="1"/>
</dbReference>
<feature type="domain" description="ABC transmembrane type-1" evidence="8">
    <location>
        <begin position="70"/>
        <end position="283"/>
    </location>
</feature>
<protein>
    <submittedName>
        <fullName evidence="9">Binding-protein-dependent transport systems inner membrane component</fullName>
    </submittedName>
</protein>
<dbReference type="GO" id="GO:0005886">
    <property type="term" value="C:plasma membrane"/>
    <property type="evidence" value="ECO:0007669"/>
    <property type="project" value="UniProtKB-SubCell"/>
</dbReference>
<evidence type="ECO:0000256" key="7">
    <source>
        <dbReference type="RuleBase" id="RU363032"/>
    </source>
</evidence>
<comment type="subcellular location">
    <subcellularLocation>
        <location evidence="1 7">Cell membrane</location>
        <topology evidence="1 7">Multi-pass membrane protein</topology>
    </subcellularLocation>
</comment>
<reference evidence="9 10" key="1">
    <citation type="submission" date="2007-08" db="EMBL/GenBank/DDBJ databases">
        <title>Complete sequence of Thermotoga lettingae TMO.</title>
        <authorList>
            <consortium name="US DOE Joint Genome Institute"/>
            <person name="Copeland A."/>
            <person name="Lucas S."/>
            <person name="Lapidus A."/>
            <person name="Barry K."/>
            <person name="Glavina del Rio T."/>
            <person name="Dalin E."/>
            <person name="Tice H."/>
            <person name="Pitluck S."/>
            <person name="Foster B."/>
            <person name="Bruce D."/>
            <person name="Schmutz J."/>
            <person name="Larimer F."/>
            <person name="Land M."/>
            <person name="Hauser L."/>
            <person name="Kyrpides N."/>
            <person name="Mikhailova N."/>
            <person name="Nelson K."/>
            <person name="Gogarten J.P."/>
            <person name="Noll K."/>
            <person name="Richardson P."/>
        </authorList>
    </citation>
    <scope>NUCLEOTIDE SEQUENCE [LARGE SCALE GENOMIC DNA]</scope>
    <source>
        <strain evidence="10">ATCC BAA-301 / DSM 14385 / NBRC 107922 / TMO</strain>
    </source>
</reference>
<keyword evidence="4 7" id="KW-0812">Transmembrane</keyword>
<dbReference type="SUPFAM" id="SSF161098">
    <property type="entry name" value="MetI-like"/>
    <property type="match status" value="1"/>
</dbReference>
<reference evidence="9 10" key="2">
    <citation type="journal article" date="2009" name="Proc. Natl. Acad. Sci. U.S.A.">
        <title>On the chimeric nature, thermophilic origin, and phylogenetic placement of the Thermotogales.</title>
        <authorList>
            <person name="Zhaxybayeva O."/>
            <person name="Swithers K.S."/>
            <person name="Lapierre P."/>
            <person name="Fournier G.P."/>
            <person name="Bickhart D.M."/>
            <person name="DeBoy R.T."/>
            <person name="Nelson K.E."/>
            <person name="Nesbo C.L."/>
            <person name="Doolittle W.F."/>
            <person name="Gogarten J.P."/>
            <person name="Noll K.M."/>
        </authorList>
    </citation>
    <scope>NUCLEOTIDE SEQUENCE [LARGE SCALE GENOMIC DNA]</scope>
    <source>
        <strain evidence="10">ATCC BAA-301 / DSM 14385 / NBRC 107922 / TMO</strain>
    </source>
</reference>
<dbReference type="AlphaFoldDB" id="A8F7G9"/>
<evidence type="ECO:0000313" key="9">
    <source>
        <dbReference type="EMBL" id="ABV34103.1"/>
    </source>
</evidence>
<feature type="transmembrane region" description="Helical" evidence="7">
    <location>
        <begin position="262"/>
        <end position="282"/>
    </location>
</feature>
<feature type="transmembrane region" description="Helical" evidence="7">
    <location>
        <begin position="107"/>
        <end position="136"/>
    </location>
</feature>
<evidence type="ECO:0000256" key="1">
    <source>
        <dbReference type="ARBA" id="ARBA00004651"/>
    </source>
</evidence>
<dbReference type="PANTHER" id="PTHR30193:SF37">
    <property type="entry name" value="INNER MEMBRANE ABC TRANSPORTER PERMEASE PROTEIN YCJO"/>
    <property type="match status" value="1"/>
</dbReference>
<name>A8F7G9_PSELT</name>
<evidence type="ECO:0000256" key="3">
    <source>
        <dbReference type="ARBA" id="ARBA00022475"/>
    </source>
</evidence>
<dbReference type="InterPro" id="IPR000515">
    <property type="entry name" value="MetI-like"/>
</dbReference>
<dbReference type="eggNOG" id="COG1175">
    <property type="taxonomic scope" value="Bacteria"/>
</dbReference>
<keyword evidence="10" id="KW-1185">Reference proteome</keyword>
<comment type="similarity">
    <text evidence="7">Belongs to the binding-protein-dependent transport system permease family.</text>
</comment>
<keyword evidence="3" id="KW-1003">Cell membrane</keyword>
<feature type="transmembrane region" description="Helical" evidence="7">
    <location>
        <begin position="9"/>
        <end position="35"/>
    </location>
</feature>
<dbReference type="EMBL" id="CP000812">
    <property type="protein sequence ID" value="ABV34103.1"/>
    <property type="molecule type" value="Genomic_DNA"/>
</dbReference>
<accession>A8F7G9</accession>
<dbReference type="CDD" id="cd06261">
    <property type="entry name" value="TM_PBP2"/>
    <property type="match status" value="1"/>
</dbReference>
<gene>
    <name evidence="9" type="ordered locus">Tlet_1547</name>
</gene>
<dbReference type="InterPro" id="IPR051393">
    <property type="entry name" value="ABC_transporter_permease"/>
</dbReference>
<evidence type="ECO:0000313" key="10">
    <source>
        <dbReference type="Proteomes" id="UP000002016"/>
    </source>
</evidence>
<keyword evidence="6 7" id="KW-0472">Membrane</keyword>
<dbReference type="Gene3D" id="1.10.3720.10">
    <property type="entry name" value="MetI-like"/>
    <property type="match status" value="1"/>
</dbReference>
<evidence type="ECO:0000256" key="5">
    <source>
        <dbReference type="ARBA" id="ARBA00022989"/>
    </source>
</evidence>
<feature type="transmembrane region" description="Helical" evidence="7">
    <location>
        <begin position="156"/>
        <end position="175"/>
    </location>
</feature>
<evidence type="ECO:0000256" key="2">
    <source>
        <dbReference type="ARBA" id="ARBA00022448"/>
    </source>
</evidence>
<dbReference type="RefSeq" id="WP_012003579.1">
    <property type="nucleotide sequence ID" value="NC_009828.1"/>
</dbReference>
<dbReference type="KEGG" id="tle:Tlet_1547"/>
<dbReference type="STRING" id="416591.Tlet_1547"/>
<evidence type="ECO:0000256" key="6">
    <source>
        <dbReference type="ARBA" id="ARBA00023136"/>
    </source>
</evidence>
<feature type="transmembrane region" description="Helical" evidence="7">
    <location>
        <begin position="70"/>
        <end position="95"/>
    </location>
</feature>
<organism evidence="9 10">
    <name type="scientific">Pseudothermotoga lettingae (strain ATCC BAA-301 / DSM 14385 / NBRC 107922 / TMO)</name>
    <name type="common">Thermotoga lettingae</name>
    <dbReference type="NCBI Taxonomy" id="416591"/>
    <lineage>
        <taxon>Bacteria</taxon>
        <taxon>Thermotogati</taxon>
        <taxon>Thermotogota</taxon>
        <taxon>Thermotogae</taxon>
        <taxon>Thermotogales</taxon>
        <taxon>Thermotogaceae</taxon>
        <taxon>Pseudothermotoga</taxon>
    </lineage>
</organism>
<proteinExistence type="inferred from homology"/>
<evidence type="ECO:0000259" key="8">
    <source>
        <dbReference type="PROSITE" id="PS50928"/>
    </source>
</evidence>
<dbReference type="GO" id="GO:0055085">
    <property type="term" value="P:transmembrane transport"/>
    <property type="evidence" value="ECO:0007669"/>
    <property type="project" value="InterPro"/>
</dbReference>